<dbReference type="RefSeq" id="WP_146740879.1">
    <property type="nucleotide sequence ID" value="NZ_UAVS01000005.1"/>
</dbReference>
<name>A0A2X2UWP8_CAPOC</name>
<evidence type="ECO:0008006" key="3">
    <source>
        <dbReference type="Google" id="ProtNLM"/>
    </source>
</evidence>
<dbReference type="AlphaFoldDB" id="A0A2X2UWP8"/>
<dbReference type="Proteomes" id="UP000250169">
    <property type="component" value="Unassembled WGS sequence"/>
</dbReference>
<proteinExistence type="predicted"/>
<organism evidence="1 2">
    <name type="scientific">Capnocytophaga ochracea</name>
    <dbReference type="NCBI Taxonomy" id="1018"/>
    <lineage>
        <taxon>Bacteria</taxon>
        <taxon>Pseudomonadati</taxon>
        <taxon>Bacteroidota</taxon>
        <taxon>Flavobacteriia</taxon>
        <taxon>Flavobacteriales</taxon>
        <taxon>Flavobacteriaceae</taxon>
        <taxon>Capnocytophaga</taxon>
    </lineage>
</organism>
<protein>
    <recommendedName>
        <fullName evidence="3">Lipoprotein</fullName>
    </recommendedName>
</protein>
<gene>
    <name evidence="1" type="ORF">NCTC11545_01228</name>
</gene>
<sequence>MVKIIISTFLFFCLCACSFIYNKKSFVFSNTPSERKLRTNGYYYHVYNLDKEYMREKGVYINMQLFLDNGYTYVVKNGFGDYCGDLIEKECAVKASEYMLDKNINEFLEETDKQSNRNYHIWNWGKYHIQNDTIVVKWFYNSFGDYFLVEEKGIVIDSTTLDFFYFKDYQTNNDTIYKIPKTYNFKVYPIDKIYNKIPRKLVEWK</sequence>
<reference evidence="1 2" key="1">
    <citation type="submission" date="2018-06" db="EMBL/GenBank/DDBJ databases">
        <authorList>
            <consortium name="Pathogen Informatics"/>
            <person name="Doyle S."/>
        </authorList>
    </citation>
    <scope>NUCLEOTIDE SEQUENCE [LARGE SCALE GENOMIC DNA]</scope>
    <source>
        <strain evidence="1 2">NCTC11545</strain>
    </source>
</reference>
<accession>A0A2X2UWP8</accession>
<dbReference type="EMBL" id="UAVS01000005">
    <property type="protein sequence ID" value="SQA93849.1"/>
    <property type="molecule type" value="Genomic_DNA"/>
</dbReference>
<evidence type="ECO:0000313" key="1">
    <source>
        <dbReference type="EMBL" id="SQA93849.1"/>
    </source>
</evidence>
<evidence type="ECO:0000313" key="2">
    <source>
        <dbReference type="Proteomes" id="UP000250169"/>
    </source>
</evidence>